<comment type="caution">
    <text evidence="17">The sequence shown here is derived from an EMBL/GenBank/DDBJ whole genome shotgun (WGS) entry which is preliminary data.</text>
</comment>
<evidence type="ECO:0000256" key="4">
    <source>
        <dbReference type="ARBA" id="ARBA00022452"/>
    </source>
</evidence>
<dbReference type="PANTHER" id="PTHR30069:SF29">
    <property type="entry name" value="HEMOGLOBIN AND HEMOGLOBIN-HAPTOGLOBIN-BINDING PROTEIN 1-RELATED"/>
    <property type="match status" value="1"/>
</dbReference>
<dbReference type="PROSITE" id="PS52016">
    <property type="entry name" value="TONB_DEPENDENT_REC_3"/>
    <property type="match status" value="1"/>
</dbReference>
<feature type="signal peptide" evidence="14">
    <location>
        <begin position="1"/>
        <end position="28"/>
    </location>
</feature>
<comment type="subcellular location">
    <subcellularLocation>
        <location evidence="1 11">Cell outer membrane</location>
        <topology evidence="1 11">Multi-pass membrane protein</topology>
    </subcellularLocation>
</comment>
<evidence type="ECO:0000256" key="12">
    <source>
        <dbReference type="RuleBase" id="RU003357"/>
    </source>
</evidence>
<evidence type="ECO:0000313" key="17">
    <source>
        <dbReference type="EMBL" id="MDC8754392.1"/>
    </source>
</evidence>
<dbReference type="InterPro" id="IPR011276">
    <property type="entry name" value="TonB_haem/Hb_rcpt"/>
</dbReference>
<keyword evidence="9 17" id="KW-0675">Receptor</keyword>
<evidence type="ECO:0000256" key="14">
    <source>
        <dbReference type="SAM" id="SignalP"/>
    </source>
</evidence>
<dbReference type="SUPFAM" id="SSF56935">
    <property type="entry name" value="Porins"/>
    <property type="match status" value="1"/>
</dbReference>
<evidence type="ECO:0000259" key="15">
    <source>
        <dbReference type="Pfam" id="PF00593"/>
    </source>
</evidence>
<keyword evidence="10 11" id="KW-0998">Cell outer membrane</keyword>
<protein>
    <submittedName>
        <fullName evidence="17">TonB-dependent hemoglobin/transferrin/lactoferrin family receptor</fullName>
    </submittedName>
</protein>
<dbReference type="Gene3D" id="2.170.130.10">
    <property type="entry name" value="TonB-dependent receptor, plug domain"/>
    <property type="match status" value="1"/>
</dbReference>
<comment type="similarity">
    <text evidence="2 11 12">Belongs to the TonB-dependent receptor family.</text>
</comment>
<dbReference type="InterPro" id="IPR037066">
    <property type="entry name" value="Plug_dom_sf"/>
</dbReference>
<evidence type="ECO:0000256" key="13">
    <source>
        <dbReference type="SAM" id="MobiDB-lite"/>
    </source>
</evidence>
<feature type="domain" description="TonB-dependent receptor-like beta-barrel" evidence="15">
    <location>
        <begin position="308"/>
        <end position="717"/>
    </location>
</feature>
<dbReference type="InterPro" id="IPR036942">
    <property type="entry name" value="Beta-barrel_TonB_sf"/>
</dbReference>
<evidence type="ECO:0000256" key="3">
    <source>
        <dbReference type="ARBA" id="ARBA00022448"/>
    </source>
</evidence>
<dbReference type="CDD" id="cd01347">
    <property type="entry name" value="ligand_gated_channel"/>
    <property type="match status" value="1"/>
</dbReference>
<evidence type="ECO:0000256" key="1">
    <source>
        <dbReference type="ARBA" id="ARBA00004571"/>
    </source>
</evidence>
<evidence type="ECO:0000256" key="10">
    <source>
        <dbReference type="ARBA" id="ARBA00023237"/>
    </source>
</evidence>
<evidence type="ECO:0000256" key="9">
    <source>
        <dbReference type="ARBA" id="ARBA00023170"/>
    </source>
</evidence>
<dbReference type="InterPro" id="IPR039426">
    <property type="entry name" value="TonB-dep_rcpt-like"/>
</dbReference>
<evidence type="ECO:0000256" key="7">
    <source>
        <dbReference type="ARBA" id="ARBA00023077"/>
    </source>
</evidence>
<keyword evidence="3 11" id="KW-0813">Transport</keyword>
<evidence type="ECO:0000256" key="6">
    <source>
        <dbReference type="ARBA" id="ARBA00022729"/>
    </source>
</evidence>
<evidence type="ECO:0000256" key="8">
    <source>
        <dbReference type="ARBA" id="ARBA00023136"/>
    </source>
</evidence>
<dbReference type="Gene3D" id="2.40.170.20">
    <property type="entry name" value="TonB-dependent receptor, beta-barrel domain"/>
    <property type="match status" value="1"/>
</dbReference>
<accession>A0ABT5JS48</accession>
<name>A0ABT5JS48_9SPHN</name>
<feature type="chain" id="PRO_5047137541" evidence="14">
    <location>
        <begin position="29"/>
        <end position="757"/>
    </location>
</feature>
<evidence type="ECO:0000256" key="11">
    <source>
        <dbReference type="PROSITE-ProRule" id="PRU01360"/>
    </source>
</evidence>
<evidence type="ECO:0000256" key="5">
    <source>
        <dbReference type="ARBA" id="ARBA00022692"/>
    </source>
</evidence>
<dbReference type="InterPro" id="IPR010949">
    <property type="entry name" value="TonB_Hb/transfer/lactofer_rcpt"/>
</dbReference>
<keyword evidence="4 11" id="KW-1134">Transmembrane beta strand</keyword>
<dbReference type="InterPro" id="IPR000531">
    <property type="entry name" value="Beta-barrel_TonB"/>
</dbReference>
<dbReference type="EMBL" id="JAQQXQ010000004">
    <property type="protein sequence ID" value="MDC8754392.1"/>
    <property type="molecule type" value="Genomic_DNA"/>
</dbReference>
<dbReference type="Proteomes" id="UP001216558">
    <property type="component" value="Unassembled WGS sequence"/>
</dbReference>
<dbReference type="Pfam" id="PF07715">
    <property type="entry name" value="Plug"/>
    <property type="match status" value="1"/>
</dbReference>
<evidence type="ECO:0000256" key="2">
    <source>
        <dbReference type="ARBA" id="ARBA00009810"/>
    </source>
</evidence>
<feature type="region of interest" description="Disordered" evidence="13">
    <location>
        <begin position="239"/>
        <end position="259"/>
    </location>
</feature>
<keyword evidence="8 11" id="KW-0472">Membrane</keyword>
<dbReference type="InterPro" id="IPR012910">
    <property type="entry name" value="Plug_dom"/>
</dbReference>
<dbReference type="PANTHER" id="PTHR30069">
    <property type="entry name" value="TONB-DEPENDENT OUTER MEMBRANE RECEPTOR"/>
    <property type="match status" value="1"/>
</dbReference>
<keyword evidence="18" id="KW-1185">Reference proteome</keyword>
<keyword evidence="7 12" id="KW-0798">TonB box</keyword>
<dbReference type="NCBIfam" id="TIGR01786">
    <property type="entry name" value="TonB-hemlactrns"/>
    <property type="match status" value="1"/>
</dbReference>
<proteinExistence type="inferred from homology"/>
<keyword evidence="5 11" id="KW-0812">Transmembrane</keyword>
<evidence type="ECO:0000259" key="16">
    <source>
        <dbReference type="Pfam" id="PF07715"/>
    </source>
</evidence>
<sequence length="757" mass="81873">MNSLRSTIARPSLAAVGIALATAHAASAAEVTESTAAEAENQQQTGRITVTATRTPVLQEEAPATVTVITSEDIADQLATDIRDLVRFEPGVTVRRAPARFGAAFGSTGRARNEDFVIRGIGGNRVLIQVDGIRSPQGFAFGAQDAGRGGFTDVSLVKQVEILRGPASALYGSDGLAGAVSFVTADPVDLIAAESFGGFVTSQFSSEDNEFAQTATLAGQSGDLSAMVAYTRRDFQEIDNRGRNDGIGPDRTVPNPQDGRSNAVLAKLVWDNGPHRVRLTGEWLDAAVETEVLTGLGPAFLFGPAPVWTVDALNARDTNERVRASLDWTYDGSPDDAIEYAFVSAYWQDAEDRQFTFEERTALGFVPAPDRERLNTFENRIYGVVGEARSSFEIVGMQHRIAFGGDVSWTRQQGLRDGTFPGRGESFPTRAFPVTDFTLGGIFVSDEITLLDGALTLFPALRFDFYDLDPTDDPLLTSFNPQGQSDSRLSPKFGATIKLAGDVILFGNYAQGFLAPTPSQVNNFFEFIAGGYTSVPNPDLRPETSESWEVGSRYVGDVFSLQLTGFRGDYDNFIAQQVVSGSFTPQNPAIFQFVNFNAVEIEGLEARAEMKLDSGWNARLAMAYADGDIIAPGGSRTPLDTIDPFNLVAGFGYRDPEGRFGGELILTHNARKGGDELERAADGTDLFVRPAASTILDLTAFYAVTEQLKLRAGLFNLTGERYALWSDVRGLRTEDAGILDAFTRPGRNFSVSASYRF</sequence>
<dbReference type="NCBIfam" id="TIGR01785">
    <property type="entry name" value="TonB-hemin"/>
    <property type="match status" value="1"/>
</dbReference>
<reference evidence="17 18" key="1">
    <citation type="submission" date="2022-10" db="EMBL/GenBank/DDBJ databases">
        <title>Erythrobacter sp. sf7 Genome sequencing.</title>
        <authorList>
            <person name="Park S."/>
        </authorList>
    </citation>
    <scope>NUCLEOTIDE SEQUENCE [LARGE SCALE GENOMIC DNA]</scope>
    <source>
        <strain evidence="18">sf7</strain>
    </source>
</reference>
<keyword evidence="6 14" id="KW-0732">Signal</keyword>
<dbReference type="RefSeq" id="WP_273677325.1">
    <property type="nucleotide sequence ID" value="NZ_JAQQXQ010000004.1"/>
</dbReference>
<organism evidence="17 18">
    <name type="scientific">Erythrobacter fulvus</name>
    <dbReference type="NCBI Taxonomy" id="2987523"/>
    <lineage>
        <taxon>Bacteria</taxon>
        <taxon>Pseudomonadati</taxon>
        <taxon>Pseudomonadota</taxon>
        <taxon>Alphaproteobacteria</taxon>
        <taxon>Sphingomonadales</taxon>
        <taxon>Erythrobacteraceae</taxon>
        <taxon>Erythrobacter/Porphyrobacter group</taxon>
        <taxon>Erythrobacter</taxon>
    </lineage>
</organism>
<feature type="domain" description="TonB-dependent receptor plug" evidence="16">
    <location>
        <begin position="60"/>
        <end position="179"/>
    </location>
</feature>
<gene>
    <name evidence="17" type="ORF">OIK40_07015</name>
</gene>
<dbReference type="Pfam" id="PF00593">
    <property type="entry name" value="TonB_dep_Rec_b-barrel"/>
    <property type="match status" value="1"/>
</dbReference>
<evidence type="ECO:0000313" key="18">
    <source>
        <dbReference type="Proteomes" id="UP001216558"/>
    </source>
</evidence>